<dbReference type="KEGG" id="mhd:Marky_0999"/>
<evidence type="ECO:0000256" key="1">
    <source>
        <dbReference type="SAM" id="MobiDB-lite"/>
    </source>
</evidence>
<name>F2NLC3_MARHT</name>
<protein>
    <recommendedName>
        <fullName evidence="4">DUF3108 domain-containing protein</fullName>
    </recommendedName>
</protein>
<dbReference type="STRING" id="869210.Marky_0999"/>
<dbReference type="HOGENOM" id="CLU_1287576_0_0_0"/>
<gene>
    <name evidence="2" type="ordered locus">Marky_0999</name>
</gene>
<keyword evidence="3" id="KW-1185">Reference proteome</keyword>
<dbReference type="EMBL" id="CP002630">
    <property type="protein sequence ID" value="AEB11742.1"/>
    <property type="molecule type" value="Genomic_DNA"/>
</dbReference>
<evidence type="ECO:0000313" key="2">
    <source>
        <dbReference type="EMBL" id="AEB11742.1"/>
    </source>
</evidence>
<evidence type="ECO:0008006" key="4">
    <source>
        <dbReference type="Google" id="ProtNLM"/>
    </source>
</evidence>
<proteinExistence type="predicted"/>
<dbReference type="AlphaFoldDB" id="F2NLC3"/>
<sequence>MGLVMRPPVSLRYKLTYAGRPAGEETLVLEAVRHGLRLTLTAEVTLPLPKTRQRWVSEMDPAGLPRRFVERVEGRETRVFELEFLRDEGVVVGRGREDVVLPYVVDYHDPLSLIYALSRFEGAYAMFHMVGGRAYAERLPDETLEMPWGPVTARVFRLRPGIGLVYYDPEGIPLRFTQRLGGHVFEARLERLERGAPEPKSKERRGRRRRRRRR</sequence>
<organism evidence="2 3">
    <name type="scientific">Marinithermus hydrothermalis (strain DSM 14884 / JCM 11576 / T1)</name>
    <dbReference type="NCBI Taxonomy" id="869210"/>
    <lineage>
        <taxon>Bacteria</taxon>
        <taxon>Thermotogati</taxon>
        <taxon>Deinococcota</taxon>
        <taxon>Deinococci</taxon>
        <taxon>Thermales</taxon>
        <taxon>Thermaceae</taxon>
        <taxon>Marinithermus</taxon>
    </lineage>
</organism>
<evidence type="ECO:0000313" key="3">
    <source>
        <dbReference type="Proteomes" id="UP000007030"/>
    </source>
</evidence>
<reference evidence="2 3" key="1">
    <citation type="journal article" date="2012" name="Stand. Genomic Sci.">
        <title>Complete genome sequence of the aerobic, heterotroph Marinithermus hydrothermalis type strain (T1(T)) from a deep-sea hydrothermal vent chimney.</title>
        <authorList>
            <person name="Copeland A."/>
            <person name="Gu W."/>
            <person name="Yasawong M."/>
            <person name="Lapidus A."/>
            <person name="Lucas S."/>
            <person name="Deshpande S."/>
            <person name="Pagani I."/>
            <person name="Tapia R."/>
            <person name="Cheng J.F."/>
            <person name="Goodwin L.A."/>
            <person name="Pitluck S."/>
            <person name="Liolios K."/>
            <person name="Ivanova N."/>
            <person name="Mavromatis K."/>
            <person name="Mikhailova N."/>
            <person name="Pati A."/>
            <person name="Chen A."/>
            <person name="Palaniappan K."/>
            <person name="Land M."/>
            <person name="Pan C."/>
            <person name="Brambilla E.M."/>
            <person name="Rohde M."/>
            <person name="Tindall B.J."/>
            <person name="Sikorski J."/>
            <person name="Goker M."/>
            <person name="Detter J.C."/>
            <person name="Bristow J."/>
            <person name="Eisen J.A."/>
            <person name="Markowitz V."/>
            <person name="Hugenholtz P."/>
            <person name="Kyrpides N.C."/>
            <person name="Klenk H.P."/>
            <person name="Woyke T."/>
        </authorList>
    </citation>
    <scope>NUCLEOTIDE SEQUENCE [LARGE SCALE GENOMIC DNA]</scope>
    <source>
        <strain evidence="3">DSM 14884 / JCM 11576 / T1</strain>
    </source>
</reference>
<accession>F2NLC3</accession>
<dbReference type="Proteomes" id="UP000007030">
    <property type="component" value="Chromosome"/>
</dbReference>
<dbReference type="InterPro" id="IPR021457">
    <property type="entry name" value="DUF3108"/>
</dbReference>
<feature type="compositionally biased region" description="Basic residues" evidence="1">
    <location>
        <begin position="202"/>
        <end position="214"/>
    </location>
</feature>
<dbReference type="Pfam" id="PF11306">
    <property type="entry name" value="DUF3108"/>
    <property type="match status" value="1"/>
</dbReference>
<dbReference type="eggNOG" id="ENOG50312I6">
    <property type="taxonomic scope" value="Bacteria"/>
</dbReference>
<dbReference type="OrthoDB" id="25556at2"/>
<feature type="region of interest" description="Disordered" evidence="1">
    <location>
        <begin position="195"/>
        <end position="214"/>
    </location>
</feature>